<evidence type="ECO:0000313" key="1">
    <source>
        <dbReference type="EMBL" id="RKF81528.1"/>
    </source>
</evidence>
<dbReference type="Proteomes" id="UP000285405">
    <property type="component" value="Unassembled WGS sequence"/>
</dbReference>
<sequence length="219" mass="25273">MFNLEQERWIVALLIMLKDDALDYYYDDIQPILTSTTSFDGVTSMIRDYFEGPEYRRGVQQMWHNTNLISKIAKTPEKSVKVNFEFVLLDLNNLQNERNIDEENMASDEEVFPSMSETENKTFTTSFGKINAYDVLSSLTNQATYHAVTKDTFNKFYTDDEKLAINVTNGTEVFNLVSTDRYGRKAYYGILIGTGASSRSKAGYSQYLAYNDYHEDFLI</sequence>
<protein>
    <submittedName>
        <fullName evidence="1">Uncharacterized protein</fullName>
    </submittedName>
</protein>
<name>A0A420J423_9PEZI</name>
<dbReference type="AlphaFoldDB" id="A0A420J423"/>
<reference evidence="1 2" key="1">
    <citation type="journal article" date="2018" name="BMC Genomics">
        <title>Comparative genome analyses reveal sequence features reflecting distinct modes of host-adaptation between dicot and monocot powdery mildew.</title>
        <authorList>
            <person name="Wu Y."/>
            <person name="Ma X."/>
            <person name="Pan Z."/>
            <person name="Kale S.D."/>
            <person name="Song Y."/>
            <person name="King H."/>
            <person name="Zhang Q."/>
            <person name="Presley C."/>
            <person name="Deng X."/>
            <person name="Wei C.I."/>
            <person name="Xiao S."/>
        </authorList>
    </citation>
    <scope>NUCLEOTIDE SEQUENCE [LARGE SCALE GENOMIC DNA]</scope>
    <source>
        <strain evidence="1">UCSC1</strain>
    </source>
</reference>
<comment type="caution">
    <text evidence="1">The sequence shown here is derived from an EMBL/GenBank/DDBJ whole genome shotgun (WGS) entry which is preliminary data.</text>
</comment>
<evidence type="ECO:0000313" key="2">
    <source>
        <dbReference type="Proteomes" id="UP000285405"/>
    </source>
</evidence>
<gene>
    <name evidence="1" type="ORF">GcC1_025040</name>
</gene>
<organism evidence="1 2">
    <name type="scientific">Golovinomyces cichoracearum</name>
    <dbReference type="NCBI Taxonomy" id="62708"/>
    <lineage>
        <taxon>Eukaryota</taxon>
        <taxon>Fungi</taxon>
        <taxon>Dikarya</taxon>
        <taxon>Ascomycota</taxon>
        <taxon>Pezizomycotina</taxon>
        <taxon>Leotiomycetes</taxon>
        <taxon>Erysiphales</taxon>
        <taxon>Erysiphaceae</taxon>
        <taxon>Golovinomyces</taxon>
    </lineage>
</organism>
<dbReference type="OrthoDB" id="10657823at2759"/>
<proteinExistence type="predicted"/>
<accession>A0A420J423</accession>
<dbReference type="EMBL" id="MCBR01002511">
    <property type="protein sequence ID" value="RKF81528.1"/>
    <property type="molecule type" value="Genomic_DNA"/>
</dbReference>